<evidence type="ECO:0000313" key="2">
    <source>
        <dbReference type="EMBL" id="KAK3868610.1"/>
    </source>
</evidence>
<evidence type="ECO:0000256" key="1">
    <source>
        <dbReference type="SAM" id="MobiDB-lite"/>
    </source>
</evidence>
<keyword evidence="3" id="KW-1185">Reference proteome</keyword>
<name>A0AAE1F841_PETCI</name>
<protein>
    <submittedName>
        <fullName evidence="2">Uncharacterized protein</fullName>
    </submittedName>
</protein>
<dbReference type="AlphaFoldDB" id="A0AAE1F841"/>
<evidence type="ECO:0000313" key="3">
    <source>
        <dbReference type="Proteomes" id="UP001286313"/>
    </source>
</evidence>
<reference evidence="2" key="1">
    <citation type="submission" date="2023-10" db="EMBL/GenBank/DDBJ databases">
        <title>Genome assemblies of two species of porcelain crab, Petrolisthes cinctipes and Petrolisthes manimaculis (Anomura: Porcellanidae).</title>
        <authorList>
            <person name="Angst P."/>
        </authorList>
    </citation>
    <scope>NUCLEOTIDE SEQUENCE</scope>
    <source>
        <strain evidence="2">PB745_01</strain>
        <tissue evidence="2">Gill</tissue>
    </source>
</reference>
<dbReference type="EMBL" id="JAWQEG010002972">
    <property type="protein sequence ID" value="KAK3868610.1"/>
    <property type="molecule type" value="Genomic_DNA"/>
</dbReference>
<dbReference type="Proteomes" id="UP001286313">
    <property type="component" value="Unassembled WGS sequence"/>
</dbReference>
<feature type="compositionally biased region" description="Gly residues" evidence="1">
    <location>
        <begin position="73"/>
        <end position="86"/>
    </location>
</feature>
<feature type="region of interest" description="Disordered" evidence="1">
    <location>
        <begin position="59"/>
        <end position="150"/>
    </location>
</feature>
<comment type="caution">
    <text evidence="2">The sequence shown here is derived from an EMBL/GenBank/DDBJ whole genome shotgun (WGS) entry which is preliminary data.</text>
</comment>
<gene>
    <name evidence="2" type="ORF">Pcinc_026015</name>
</gene>
<organism evidence="2 3">
    <name type="scientific">Petrolisthes cinctipes</name>
    <name type="common">Flat porcelain crab</name>
    <dbReference type="NCBI Taxonomy" id="88211"/>
    <lineage>
        <taxon>Eukaryota</taxon>
        <taxon>Metazoa</taxon>
        <taxon>Ecdysozoa</taxon>
        <taxon>Arthropoda</taxon>
        <taxon>Crustacea</taxon>
        <taxon>Multicrustacea</taxon>
        <taxon>Malacostraca</taxon>
        <taxon>Eumalacostraca</taxon>
        <taxon>Eucarida</taxon>
        <taxon>Decapoda</taxon>
        <taxon>Pleocyemata</taxon>
        <taxon>Anomura</taxon>
        <taxon>Galatheoidea</taxon>
        <taxon>Porcellanidae</taxon>
        <taxon>Petrolisthes</taxon>
    </lineage>
</organism>
<sequence length="150" mass="15258">MKEAQKKKKTPITKSCGWFVKRQRRETVSELGHRELVSSDKCSSSSSPVIKVASLIKGSGHVDGQTGREGVVVGSGGVEGMGGGSSGEWESGWNGRGSSGEWGGVDGMGGVVVVSGKVDGMGGGSSGEWESGRNGRGSSGERLGAGEREG</sequence>
<accession>A0AAE1F841</accession>
<proteinExistence type="predicted"/>
<feature type="compositionally biased region" description="Gly residues" evidence="1">
    <location>
        <begin position="94"/>
        <end position="110"/>
    </location>
</feature>